<protein>
    <submittedName>
        <fullName evidence="4">Phosphatase dcr2</fullName>
    </submittedName>
</protein>
<keyword evidence="5" id="KW-1185">Reference proteome</keyword>
<dbReference type="SUPFAM" id="SSF56300">
    <property type="entry name" value="Metallo-dependent phosphatases"/>
    <property type="match status" value="1"/>
</dbReference>
<keyword evidence="2" id="KW-1133">Transmembrane helix</keyword>
<keyword evidence="2" id="KW-0812">Transmembrane</keyword>
<comment type="caution">
    <text evidence="4">The sequence shown here is derived from an EMBL/GenBank/DDBJ whole genome shotgun (WGS) entry which is preliminary data.</text>
</comment>
<evidence type="ECO:0000259" key="3">
    <source>
        <dbReference type="Pfam" id="PF00149"/>
    </source>
</evidence>
<feature type="compositionally biased region" description="Low complexity" evidence="1">
    <location>
        <begin position="65"/>
        <end position="77"/>
    </location>
</feature>
<feature type="domain" description="Calcineurin-like phosphoesterase" evidence="3">
    <location>
        <begin position="304"/>
        <end position="453"/>
    </location>
</feature>
<dbReference type="EMBL" id="JBAHYK010001003">
    <property type="protein sequence ID" value="KAL0570041.1"/>
    <property type="molecule type" value="Genomic_DNA"/>
</dbReference>
<evidence type="ECO:0000256" key="2">
    <source>
        <dbReference type="SAM" id="Phobius"/>
    </source>
</evidence>
<dbReference type="PANTHER" id="PTHR32440:SF0">
    <property type="entry name" value="PHOSPHATASE DCR2-RELATED"/>
    <property type="match status" value="1"/>
</dbReference>
<dbReference type="Gene3D" id="3.60.21.10">
    <property type="match status" value="1"/>
</dbReference>
<accession>A0ABR3F472</accession>
<evidence type="ECO:0000313" key="4">
    <source>
        <dbReference type="EMBL" id="KAL0570041.1"/>
    </source>
</evidence>
<dbReference type="InterPro" id="IPR004843">
    <property type="entry name" value="Calcineurin-like_PHP"/>
</dbReference>
<name>A0ABR3F472_9AGAR</name>
<organism evidence="4 5">
    <name type="scientific">Marasmius crinis-equi</name>
    <dbReference type="NCBI Taxonomy" id="585013"/>
    <lineage>
        <taxon>Eukaryota</taxon>
        <taxon>Fungi</taxon>
        <taxon>Dikarya</taxon>
        <taxon>Basidiomycota</taxon>
        <taxon>Agaricomycotina</taxon>
        <taxon>Agaricomycetes</taxon>
        <taxon>Agaricomycetidae</taxon>
        <taxon>Agaricales</taxon>
        <taxon>Marasmiineae</taxon>
        <taxon>Marasmiaceae</taxon>
        <taxon>Marasmius</taxon>
    </lineage>
</organism>
<proteinExistence type="predicted"/>
<keyword evidence="2" id="KW-0472">Membrane</keyword>
<dbReference type="Proteomes" id="UP001465976">
    <property type="component" value="Unassembled WGS sequence"/>
</dbReference>
<evidence type="ECO:0000313" key="5">
    <source>
        <dbReference type="Proteomes" id="UP001465976"/>
    </source>
</evidence>
<sequence length="696" mass="78145">MVNYTCQRFLRTLRSTCAPFTAIVGFSCLLTFIFILYQPSPGPGLIQQLGWQSWDTVGPPGGTTGSSTANHTDTTTGTGQGSDIPEGVDWWTSSTSDNDKIDFASLPLDKWAPLMPHDTGLSEIAVTHCLFNPARVPEDICGPPTSKEQDAINGKWVRVERNLNFETGYLSGYLSIYYRRTRRQDVKLITNITILPENTEPWPVEGWQKASTSLRTGWRAPPLFLWYHATKSAAEMTPEERDSMVTEIDILFGDDTPWYGFEKLDPPTLAGEPGKWESTRISIRRGVKIPPRAPPLHFSREGKFKILQVADLHYSVSVGECRDVRFSPCSASDNLTSSLLSRILDVERPDLVVFTGDQLNGQDTSWDPKSVLAKFAKSVTDRKIPWAAVFGNHDAENGATREDQMKLMQGLPYSLVESGPKDVHGVGNYVLKVRSADPKDAEINIFEWEWLRSKTHILTLYFLDSGAYSKGVFDWFGFFRGTEYDWIRQVSSLIHKRNAIPQEQIDWFLQESSKIDPIERPFHPDGATDLGNVWRRQEQITPQTRRLAKPNALMFFHIPLPEAYDPADRDPRTNWPLDVGLKESEAHGNAKGNDGFFEKGLLKAMESDHVSSSSLEVKAIANGHCHITENCRRVKGIWMCFGGGGSYSGYGKVGFDRRFRIYDISDYGETITTYKRTEADAVINELVLAGQGAPPL</sequence>
<dbReference type="Pfam" id="PF00149">
    <property type="entry name" value="Metallophos"/>
    <property type="match status" value="1"/>
</dbReference>
<feature type="region of interest" description="Disordered" evidence="1">
    <location>
        <begin position="56"/>
        <end position="86"/>
    </location>
</feature>
<dbReference type="CDD" id="cd07383">
    <property type="entry name" value="MPP_Dcr2"/>
    <property type="match status" value="1"/>
</dbReference>
<dbReference type="InterPro" id="IPR029052">
    <property type="entry name" value="Metallo-depent_PP-like"/>
</dbReference>
<reference evidence="4 5" key="1">
    <citation type="submission" date="2024-02" db="EMBL/GenBank/DDBJ databases">
        <title>A draft genome for the cacao thread blight pathogen Marasmius crinis-equi.</title>
        <authorList>
            <person name="Cohen S.P."/>
            <person name="Baruah I.K."/>
            <person name="Amoako-Attah I."/>
            <person name="Bukari Y."/>
            <person name="Meinhardt L.W."/>
            <person name="Bailey B.A."/>
        </authorList>
    </citation>
    <scope>NUCLEOTIDE SEQUENCE [LARGE SCALE GENOMIC DNA]</scope>
    <source>
        <strain evidence="4 5">GH-76</strain>
    </source>
</reference>
<evidence type="ECO:0000256" key="1">
    <source>
        <dbReference type="SAM" id="MobiDB-lite"/>
    </source>
</evidence>
<feature type="transmembrane region" description="Helical" evidence="2">
    <location>
        <begin position="17"/>
        <end position="37"/>
    </location>
</feature>
<gene>
    <name evidence="4" type="primary">DCR2</name>
    <name evidence="4" type="ORF">V5O48_011912</name>
</gene>
<dbReference type="Gene3D" id="2.100.10.50">
    <property type="match status" value="1"/>
</dbReference>
<dbReference type="PANTHER" id="PTHR32440">
    <property type="entry name" value="PHOSPHATASE DCR2-RELATED-RELATED"/>
    <property type="match status" value="1"/>
</dbReference>